<sequence>TFGKGKKNANRRADNQESYEQAKSEASVGTKESASSSSRHGGATDASKGQQSVAQRNSKMYKCASSDDILGARAGSWASSPSAGQEENLYEPLNKELNESVYGGSSFGVSIAISTNDIYGSTSHQLAASANDAGNSGGGRPGAAPPAPPERRTPQRRAQSFSNDLYGTIEDDIPLSSRSKVQQVKETFEHLRQISSSEPLYGRVSQSQSASSRCSSPSGRQGSSPFPSNKLSMYQGPQENSPATQHQSGSQHHHSQFSIYATKNEVLTPGMPVSIPKVPTDLSKKRFMQQLNEKLAQGSTQGAQAQQQPQVQQQQSSAQQTSIYGTLRSCNTATINKGRRCSSESRSSQNGQQQQRVYGHVGAATTDSDVSPATHRVQEWLSGRPPIKDIGECKRSVLEQIRQVGQAGGNRLSGLG</sequence>
<feature type="compositionally biased region" description="Low complexity" evidence="1">
    <location>
        <begin position="296"/>
        <end position="319"/>
    </location>
</feature>
<feature type="region of interest" description="Disordered" evidence="1">
    <location>
        <begin position="1"/>
        <end position="60"/>
    </location>
</feature>
<feature type="compositionally biased region" description="Polar residues" evidence="1">
    <location>
        <begin position="47"/>
        <end position="58"/>
    </location>
</feature>
<dbReference type="AlphaFoldDB" id="A0A1V9XR12"/>
<feature type="compositionally biased region" description="Polar residues" evidence="1">
    <location>
        <begin position="229"/>
        <end position="244"/>
    </location>
</feature>
<feature type="region of interest" description="Disordered" evidence="1">
    <location>
        <begin position="126"/>
        <end position="174"/>
    </location>
</feature>
<dbReference type="EMBL" id="MNPL01005580">
    <property type="protein sequence ID" value="OQR75934.1"/>
    <property type="molecule type" value="Genomic_DNA"/>
</dbReference>
<feature type="region of interest" description="Disordered" evidence="1">
    <location>
        <begin position="199"/>
        <end position="256"/>
    </location>
</feature>
<dbReference type="InParanoid" id="A0A1V9XR12"/>
<dbReference type="Proteomes" id="UP000192247">
    <property type="component" value="Unassembled WGS sequence"/>
</dbReference>
<reference evidence="2 3" key="1">
    <citation type="journal article" date="2017" name="Gigascience">
        <title>Draft genome of the honey bee ectoparasitic mite, Tropilaelaps mercedesae, is shaped by the parasitic life history.</title>
        <authorList>
            <person name="Dong X."/>
            <person name="Armstrong S.D."/>
            <person name="Xia D."/>
            <person name="Makepeace B.L."/>
            <person name="Darby A.C."/>
            <person name="Kadowaki T."/>
        </authorList>
    </citation>
    <scope>NUCLEOTIDE SEQUENCE [LARGE SCALE GENOMIC DNA]</scope>
    <source>
        <strain evidence="2">Wuxi-XJTLU</strain>
    </source>
</reference>
<feature type="compositionally biased region" description="Basic and acidic residues" evidence="1">
    <location>
        <begin position="11"/>
        <end position="23"/>
    </location>
</feature>
<accession>A0A1V9XR12</accession>
<keyword evidence="3" id="KW-1185">Reference proteome</keyword>
<feature type="non-terminal residue" evidence="2">
    <location>
        <position position="1"/>
    </location>
</feature>
<evidence type="ECO:0000313" key="3">
    <source>
        <dbReference type="Proteomes" id="UP000192247"/>
    </source>
</evidence>
<feature type="compositionally biased region" description="Polar residues" evidence="1">
    <location>
        <begin position="30"/>
        <end position="39"/>
    </location>
</feature>
<evidence type="ECO:0000256" key="1">
    <source>
        <dbReference type="SAM" id="MobiDB-lite"/>
    </source>
</evidence>
<evidence type="ECO:0000313" key="2">
    <source>
        <dbReference type="EMBL" id="OQR75934.1"/>
    </source>
</evidence>
<feature type="compositionally biased region" description="Basic residues" evidence="1">
    <location>
        <begin position="1"/>
        <end position="10"/>
    </location>
</feature>
<gene>
    <name evidence="2" type="ORF">BIW11_08100</name>
</gene>
<comment type="caution">
    <text evidence="2">The sequence shown here is derived from an EMBL/GenBank/DDBJ whole genome shotgun (WGS) entry which is preliminary data.</text>
</comment>
<feature type="compositionally biased region" description="Low complexity" evidence="1">
    <location>
        <begin position="202"/>
        <end position="228"/>
    </location>
</feature>
<feature type="region of interest" description="Disordered" evidence="1">
    <location>
        <begin position="336"/>
        <end position="357"/>
    </location>
</feature>
<feature type="region of interest" description="Disordered" evidence="1">
    <location>
        <begin position="295"/>
        <end position="319"/>
    </location>
</feature>
<feature type="compositionally biased region" description="Low complexity" evidence="1">
    <location>
        <begin position="344"/>
        <end position="356"/>
    </location>
</feature>
<protein>
    <submittedName>
        <fullName evidence="2">Uncharacterized protein</fullName>
    </submittedName>
</protein>
<proteinExistence type="predicted"/>
<organism evidence="2 3">
    <name type="scientific">Tropilaelaps mercedesae</name>
    <dbReference type="NCBI Taxonomy" id="418985"/>
    <lineage>
        <taxon>Eukaryota</taxon>
        <taxon>Metazoa</taxon>
        <taxon>Ecdysozoa</taxon>
        <taxon>Arthropoda</taxon>
        <taxon>Chelicerata</taxon>
        <taxon>Arachnida</taxon>
        <taxon>Acari</taxon>
        <taxon>Parasitiformes</taxon>
        <taxon>Mesostigmata</taxon>
        <taxon>Gamasina</taxon>
        <taxon>Dermanyssoidea</taxon>
        <taxon>Laelapidae</taxon>
        <taxon>Tropilaelaps</taxon>
    </lineage>
</organism>
<name>A0A1V9XR12_9ACAR</name>